<name>A0ABM9FLJ2_9VIBR</name>
<dbReference type="RefSeq" id="WP_261925527.1">
    <property type="nucleotide sequence ID" value="NZ_CALYLK010000128.1"/>
</dbReference>
<organism evidence="2 3">
    <name type="scientific">Vibrio aestuarianus</name>
    <dbReference type="NCBI Taxonomy" id="28171"/>
    <lineage>
        <taxon>Bacteria</taxon>
        <taxon>Pseudomonadati</taxon>
        <taxon>Pseudomonadota</taxon>
        <taxon>Gammaproteobacteria</taxon>
        <taxon>Vibrionales</taxon>
        <taxon>Vibrionaceae</taxon>
        <taxon>Vibrio</taxon>
    </lineage>
</organism>
<dbReference type="InterPro" id="IPR045455">
    <property type="entry name" value="NrS-1_pol-like_helicase"/>
</dbReference>
<evidence type="ECO:0000313" key="2">
    <source>
        <dbReference type="EMBL" id="CAH8209832.1"/>
    </source>
</evidence>
<dbReference type="Gene3D" id="3.40.50.300">
    <property type="entry name" value="P-loop containing nucleotide triphosphate hydrolases"/>
    <property type="match status" value="1"/>
</dbReference>
<dbReference type="SUPFAM" id="SSF52540">
    <property type="entry name" value="P-loop containing nucleoside triphosphate hydrolases"/>
    <property type="match status" value="1"/>
</dbReference>
<dbReference type="InterPro" id="IPR027417">
    <property type="entry name" value="P-loop_NTPase"/>
</dbReference>
<dbReference type="Proteomes" id="UP001152658">
    <property type="component" value="Unassembled WGS sequence"/>
</dbReference>
<evidence type="ECO:0000259" key="1">
    <source>
        <dbReference type="Pfam" id="PF19263"/>
    </source>
</evidence>
<keyword evidence="3" id="KW-1185">Reference proteome</keyword>
<comment type="caution">
    <text evidence="2">The sequence shown here is derived from an EMBL/GenBank/DDBJ whole genome shotgun (WGS) entry which is preliminary data.</text>
</comment>
<accession>A0ABM9FLJ2</accession>
<dbReference type="EMBL" id="CALYLK010000128">
    <property type="protein sequence ID" value="CAH8209832.1"/>
    <property type="molecule type" value="Genomic_DNA"/>
</dbReference>
<feature type="domain" description="NrS-1 polymerase-like helicase" evidence="1">
    <location>
        <begin position="310"/>
        <end position="418"/>
    </location>
</feature>
<protein>
    <recommendedName>
        <fullName evidence="1">NrS-1 polymerase-like helicase domain-containing protein</fullName>
    </recommendedName>
</protein>
<evidence type="ECO:0000313" key="3">
    <source>
        <dbReference type="Proteomes" id="UP001152658"/>
    </source>
</evidence>
<dbReference type="Pfam" id="PF19263">
    <property type="entry name" value="DUF5906"/>
    <property type="match status" value="1"/>
</dbReference>
<gene>
    <name evidence="2" type="ORF">VAE063_880066</name>
</gene>
<sequence length="591" mass="67338">MSKKPQYIGDQRRLEKALHDAICAGVRIAYGDAVEIDLELIQDPKFKLVVRIFKELYEHPSSQPTAQQIAVEVQLRLENQGYSKEDAENIADSIEDFKGRSPNTLLIRQALAQLKTDTTSSTYLHAVSEVESPIAYDALLKLCKESGSSEALGYESEVVRILNASHSVVLHGSKTLICENVTDHKGSVNYVFSTPEQKRQFYANLNYSYQQGDQTKRANCFNTWMRHFERKTYHGVVFDPSEKAGARFLNMWSGFAVERESGDSQLDRIMRHLLHIICGGNNDHFQFLLAWLAHLVQKPEEKSGICVVLKSDARGTGKSTVSRIVGRLLGQHATTVQDGKHLLGAFNSHLANKLFVTIEEAFWSGSEKDAGKLRTLITESTIAIEAKGKDALEVDSYHRFMMCTNNDWAVPQTTNERRFFVLEVSDSKAKEQDYFRPLYDDIKSDFVMGQFLNFLMEFDLSGTDLRKAPKTEAGQQQVWESLKPHEKYVRDLLDFGILNDGIADYDFHEESKVPKESFFNGYVNYCQKVSAPRSQIIDNARFGKYLRKVLGVSDGGRLTRKGYQSSRPQCYNVPSLESMKERFYRYYEMEV</sequence>
<reference evidence="2" key="1">
    <citation type="submission" date="2022-06" db="EMBL/GenBank/DDBJ databases">
        <authorList>
            <person name="Goudenege D."/>
            <person name="Le Roux F."/>
        </authorList>
    </citation>
    <scope>NUCLEOTIDE SEQUENCE</scope>
    <source>
        <strain evidence="2">12-063</strain>
    </source>
</reference>
<proteinExistence type="predicted"/>